<feature type="transmembrane region" description="Helical" evidence="5">
    <location>
        <begin position="12"/>
        <end position="30"/>
    </location>
</feature>
<feature type="transmembrane region" description="Helical" evidence="5">
    <location>
        <begin position="214"/>
        <end position="235"/>
    </location>
</feature>
<dbReference type="GO" id="GO:0008610">
    <property type="term" value="P:lipid biosynthetic process"/>
    <property type="evidence" value="ECO:0007669"/>
    <property type="project" value="UniProtKB-ARBA"/>
</dbReference>
<feature type="region of interest" description="Disordered" evidence="4">
    <location>
        <begin position="295"/>
        <end position="325"/>
    </location>
</feature>
<dbReference type="InterPro" id="IPR014472">
    <property type="entry name" value="CHOPT"/>
</dbReference>
<sequence length="325" mass="35455">MLGINALGLGGTWWALFTTYSCIANFYLSTWEEYYTGVLYLSEFSGPVEGVLVMCTLFFVVSVHGKWFYIDYYPVCSCPSICWTPIGEVLPSKIASLITIMDILEFPINKAFVLFGLSVVVPNVIGSFINVRAAIASNPESAAKAKKFSPLISLLPFPILITATLVFPFLAPEAIVSSRAVVPFILGITFTLGHQVGNIIVAHISKRVFPFTEMIVPGLVVVGGSLTGAAGIAVVQAAFSRTVVFKDVFVLDENTMWAFAVTAAIVYFVWFVRIVADLCDIFDIYCLTIKHKKAAGSNSSEAHADDTKQSSPSKKKIKKKSMSRN</sequence>
<name>A0AAD5TA79_9FUNG</name>
<protein>
    <submittedName>
        <fullName evidence="6">Uncharacterized protein</fullName>
    </submittedName>
</protein>
<comment type="similarity">
    <text evidence="2">Belongs to the CDP-alcohol phosphatidyltransferase class-I family.</text>
</comment>
<dbReference type="Proteomes" id="UP001211907">
    <property type="component" value="Unassembled WGS sequence"/>
</dbReference>
<organism evidence="6 7">
    <name type="scientific">Physocladia obscura</name>
    <dbReference type="NCBI Taxonomy" id="109957"/>
    <lineage>
        <taxon>Eukaryota</taxon>
        <taxon>Fungi</taxon>
        <taxon>Fungi incertae sedis</taxon>
        <taxon>Chytridiomycota</taxon>
        <taxon>Chytridiomycota incertae sedis</taxon>
        <taxon>Chytridiomycetes</taxon>
        <taxon>Chytridiales</taxon>
        <taxon>Chytriomycetaceae</taxon>
        <taxon>Physocladia</taxon>
    </lineage>
</organism>
<feature type="transmembrane region" description="Helical" evidence="5">
    <location>
        <begin position="111"/>
        <end position="131"/>
    </location>
</feature>
<dbReference type="PANTHER" id="PTHR10414:SF37">
    <property type="entry name" value="BB IN A BOXCAR, ISOFORM C"/>
    <property type="match status" value="1"/>
</dbReference>
<evidence type="ECO:0000256" key="3">
    <source>
        <dbReference type="ARBA" id="ARBA00023136"/>
    </source>
</evidence>
<accession>A0AAD5TA79</accession>
<evidence type="ECO:0000256" key="5">
    <source>
        <dbReference type="SAM" id="Phobius"/>
    </source>
</evidence>
<keyword evidence="3 5" id="KW-0472">Membrane</keyword>
<gene>
    <name evidence="6" type="ORF">HK100_011405</name>
</gene>
<dbReference type="GO" id="GO:0016020">
    <property type="term" value="C:membrane"/>
    <property type="evidence" value="ECO:0007669"/>
    <property type="project" value="UniProtKB-SubCell"/>
</dbReference>
<feature type="transmembrane region" description="Helical" evidence="5">
    <location>
        <begin position="151"/>
        <end position="170"/>
    </location>
</feature>
<keyword evidence="5" id="KW-1133">Transmembrane helix</keyword>
<dbReference type="EMBL" id="JADGJH010000070">
    <property type="protein sequence ID" value="KAJ3139706.1"/>
    <property type="molecule type" value="Genomic_DNA"/>
</dbReference>
<evidence type="ECO:0000313" key="6">
    <source>
        <dbReference type="EMBL" id="KAJ3139706.1"/>
    </source>
</evidence>
<evidence type="ECO:0000256" key="2">
    <source>
        <dbReference type="ARBA" id="ARBA00010441"/>
    </source>
</evidence>
<feature type="transmembrane region" description="Helical" evidence="5">
    <location>
        <begin position="182"/>
        <end position="202"/>
    </location>
</feature>
<dbReference type="PANTHER" id="PTHR10414">
    <property type="entry name" value="ETHANOLAMINEPHOSPHOTRANSFERASE"/>
    <property type="match status" value="1"/>
</dbReference>
<feature type="transmembrane region" description="Helical" evidence="5">
    <location>
        <begin position="51"/>
        <end position="70"/>
    </location>
</feature>
<evidence type="ECO:0000256" key="1">
    <source>
        <dbReference type="ARBA" id="ARBA00004370"/>
    </source>
</evidence>
<feature type="compositionally biased region" description="Basic residues" evidence="4">
    <location>
        <begin position="313"/>
        <end position="325"/>
    </location>
</feature>
<evidence type="ECO:0000256" key="4">
    <source>
        <dbReference type="SAM" id="MobiDB-lite"/>
    </source>
</evidence>
<reference evidence="6" key="1">
    <citation type="submission" date="2020-05" db="EMBL/GenBank/DDBJ databases">
        <title>Phylogenomic resolution of chytrid fungi.</title>
        <authorList>
            <person name="Stajich J.E."/>
            <person name="Amses K."/>
            <person name="Simmons R."/>
            <person name="Seto K."/>
            <person name="Myers J."/>
            <person name="Bonds A."/>
            <person name="Quandt C.A."/>
            <person name="Barry K."/>
            <person name="Liu P."/>
            <person name="Grigoriev I."/>
            <person name="Longcore J.E."/>
            <person name="James T.Y."/>
        </authorList>
    </citation>
    <scope>NUCLEOTIDE SEQUENCE</scope>
    <source>
        <strain evidence="6">JEL0513</strain>
    </source>
</reference>
<keyword evidence="5" id="KW-0812">Transmembrane</keyword>
<comment type="subcellular location">
    <subcellularLocation>
        <location evidence="1">Membrane</location>
    </subcellularLocation>
</comment>
<evidence type="ECO:0000313" key="7">
    <source>
        <dbReference type="Proteomes" id="UP001211907"/>
    </source>
</evidence>
<dbReference type="AlphaFoldDB" id="A0AAD5TA79"/>
<comment type="caution">
    <text evidence="6">The sequence shown here is derived from an EMBL/GenBank/DDBJ whole genome shotgun (WGS) entry which is preliminary data.</text>
</comment>
<keyword evidence="7" id="KW-1185">Reference proteome</keyword>
<proteinExistence type="inferred from homology"/>
<feature type="transmembrane region" description="Helical" evidence="5">
    <location>
        <begin position="255"/>
        <end position="276"/>
    </location>
</feature>